<dbReference type="AlphaFoldDB" id="A0A0P1L0B0"/>
<evidence type="ECO:0000256" key="8">
    <source>
        <dbReference type="ARBA" id="ARBA00023136"/>
    </source>
</evidence>
<dbReference type="Pfam" id="PF11051">
    <property type="entry name" value="Mannosyl_trans3"/>
    <property type="match status" value="1"/>
</dbReference>
<keyword evidence="3" id="KW-0328">Glycosyltransferase</keyword>
<dbReference type="PANTHER" id="PTHR31392">
    <property type="entry name" value="ALPHA-1,3-MANNOSYLTRANSFERASE MNN1-RELATED"/>
    <property type="match status" value="1"/>
</dbReference>
<dbReference type="InterPro" id="IPR022751">
    <property type="entry name" value="Alpha_mannosyltransferase"/>
</dbReference>
<evidence type="ECO:0000256" key="9">
    <source>
        <dbReference type="ARBA" id="ARBA00023180"/>
    </source>
</evidence>
<keyword evidence="4" id="KW-0808">Transferase</keyword>
<comment type="subcellular location">
    <subcellularLocation>
        <location evidence="1">Membrane</location>
        <topology evidence="1">Single-pass type II membrane protein</topology>
    </subcellularLocation>
</comment>
<protein>
    <submittedName>
        <fullName evidence="10">LAQU0S50e00100g1_1</fullName>
    </submittedName>
</protein>
<evidence type="ECO:0000313" key="10">
    <source>
        <dbReference type="EMBL" id="CUS25246.1"/>
    </source>
</evidence>
<evidence type="ECO:0000256" key="3">
    <source>
        <dbReference type="ARBA" id="ARBA00022676"/>
    </source>
</evidence>
<sequence length="584" mass="67195">MIVLARNKLSIRRSKRLFLLSFVALLVLYVGHLSRGRLSRQSSEMIIQTLHKRLKDKDLATIQDYSACTDYFRQLSLHDKQWSIRGFGDEKTSFTSRKHIIDSVRHLRIFSQCFIHKSAPYGDLDIEKIEKKLFPLFTGDLPVFQRWDGLVVEGFPGQNEVLGSEGTASKIHRASQWSFWRHLKESMYGRGIVISLGENGVSDVKRLLKVLKATGNKLPIQLVHKGDLTKAAMQDIIKVGRGDFNLEIERQFQSIGNPQDIWFVNAERTLTSSSSHLFQRFSNKWIASLFNSFEEMILMDCDAVPFLEPELFLNATEYKETGAFFFKDRLIDECLKKKDLKFYQKLFPLENEYSLFGLLHPLDAVNQRMFFEFGHKHIMESGVVVLKRGDHLPGLLISTCLQLWKETSEPFYGDKEFFWLGQSISGNDGYRFNAHPAGALGVLNQDADENLEYICSTQPAHFSRNLQLLWLNGGARKCKIPSWNMDFSKHKFLRQKYDSAEKLKDFYESPINVNGAIIPPRSELSILQKINGVRSGFQKCTRLGCAGYTWCAYNQRLDGKGKTIHFHQSEVDNIKFIISVWNAD</sequence>
<dbReference type="EMBL" id="LN890535">
    <property type="protein sequence ID" value="CUS25246.1"/>
    <property type="molecule type" value="Genomic_DNA"/>
</dbReference>
<keyword evidence="7" id="KW-1133">Transmembrane helix</keyword>
<evidence type="ECO:0000256" key="1">
    <source>
        <dbReference type="ARBA" id="ARBA00004606"/>
    </source>
</evidence>
<dbReference type="Proteomes" id="UP000236544">
    <property type="component" value="Unassembled WGS sequence"/>
</dbReference>
<dbReference type="PANTHER" id="PTHR31392:SF1">
    <property type="entry name" value="ALPHA-1,3-MANNOSYLTRANSFERASE MNN1-RELATED"/>
    <property type="match status" value="1"/>
</dbReference>
<evidence type="ECO:0000256" key="6">
    <source>
        <dbReference type="ARBA" id="ARBA00022968"/>
    </source>
</evidence>
<dbReference type="GO" id="GO:0005794">
    <property type="term" value="C:Golgi apparatus"/>
    <property type="evidence" value="ECO:0007669"/>
    <property type="project" value="TreeGrafter"/>
</dbReference>
<gene>
    <name evidence="10" type="ORF">LAQU0_S50e00100g</name>
</gene>
<dbReference type="GO" id="GO:0000033">
    <property type="term" value="F:alpha-1,3-mannosyltransferase activity"/>
    <property type="evidence" value="ECO:0007669"/>
    <property type="project" value="TreeGrafter"/>
</dbReference>
<reference evidence="11" key="1">
    <citation type="submission" date="2015-10" db="EMBL/GenBank/DDBJ databases">
        <authorList>
            <person name="Devillers H."/>
        </authorList>
    </citation>
    <scope>NUCLEOTIDE SEQUENCE [LARGE SCALE GENOMIC DNA]</scope>
</reference>
<organism evidence="10 11">
    <name type="scientific">Lachancea quebecensis</name>
    <dbReference type="NCBI Taxonomy" id="1654605"/>
    <lineage>
        <taxon>Eukaryota</taxon>
        <taxon>Fungi</taxon>
        <taxon>Dikarya</taxon>
        <taxon>Ascomycota</taxon>
        <taxon>Saccharomycotina</taxon>
        <taxon>Saccharomycetes</taxon>
        <taxon>Saccharomycetales</taxon>
        <taxon>Saccharomycetaceae</taxon>
        <taxon>Lachancea</taxon>
    </lineage>
</organism>
<dbReference type="GO" id="GO:0006493">
    <property type="term" value="P:protein O-linked glycosylation"/>
    <property type="evidence" value="ECO:0007669"/>
    <property type="project" value="TreeGrafter"/>
</dbReference>
<accession>A0A0P1L0B0</accession>
<evidence type="ECO:0000256" key="7">
    <source>
        <dbReference type="ARBA" id="ARBA00022989"/>
    </source>
</evidence>
<keyword evidence="11" id="KW-1185">Reference proteome</keyword>
<name>A0A0P1L0B0_9SACH</name>
<dbReference type="SUPFAM" id="SSF53448">
    <property type="entry name" value="Nucleotide-diphospho-sugar transferases"/>
    <property type="match status" value="1"/>
</dbReference>
<keyword evidence="6" id="KW-0735">Signal-anchor</keyword>
<keyword evidence="8" id="KW-0472">Membrane</keyword>
<evidence type="ECO:0000256" key="4">
    <source>
        <dbReference type="ARBA" id="ARBA00022679"/>
    </source>
</evidence>
<evidence type="ECO:0000256" key="5">
    <source>
        <dbReference type="ARBA" id="ARBA00022692"/>
    </source>
</evidence>
<comment type="similarity">
    <text evidence="2">Belongs to the MNN1/MNT family.</text>
</comment>
<dbReference type="InterPro" id="IPR029044">
    <property type="entry name" value="Nucleotide-diphossugar_trans"/>
</dbReference>
<proteinExistence type="inferred from homology"/>
<evidence type="ECO:0000256" key="2">
    <source>
        <dbReference type="ARBA" id="ARBA00009105"/>
    </source>
</evidence>
<dbReference type="GO" id="GO:0016020">
    <property type="term" value="C:membrane"/>
    <property type="evidence" value="ECO:0007669"/>
    <property type="project" value="UniProtKB-SubCell"/>
</dbReference>
<dbReference type="OrthoDB" id="430354at2759"/>
<keyword evidence="5" id="KW-0812">Transmembrane</keyword>
<evidence type="ECO:0000313" key="11">
    <source>
        <dbReference type="Proteomes" id="UP000236544"/>
    </source>
</evidence>
<keyword evidence="9" id="KW-0325">Glycoprotein</keyword>